<name>A0A6M3LUP4_9ZZZZ</name>
<reference evidence="1" key="1">
    <citation type="submission" date="2020-03" db="EMBL/GenBank/DDBJ databases">
        <title>The deep terrestrial virosphere.</title>
        <authorList>
            <person name="Holmfeldt K."/>
            <person name="Nilsson E."/>
            <person name="Simone D."/>
            <person name="Lopez-Fernandez M."/>
            <person name="Wu X."/>
            <person name="de Brujin I."/>
            <person name="Lundin D."/>
            <person name="Andersson A."/>
            <person name="Bertilsson S."/>
            <person name="Dopson M."/>
        </authorList>
    </citation>
    <scope>NUCLEOTIDE SEQUENCE</scope>
    <source>
        <strain evidence="1">MM415B06482</strain>
    </source>
</reference>
<organism evidence="1">
    <name type="scientific">viral metagenome</name>
    <dbReference type="NCBI Taxonomy" id="1070528"/>
    <lineage>
        <taxon>unclassified sequences</taxon>
        <taxon>metagenomes</taxon>
        <taxon>organismal metagenomes</taxon>
    </lineage>
</organism>
<protein>
    <submittedName>
        <fullName evidence="1">Uncharacterized protein</fullName>
    </submittedName>
</protein>
<accession>A0A6M3LUP4</accession>
<sequence>MQQSQIDFLKNALRGNDFDDKIITELLQALNELEELQALHLDNITPILPGRNTTFAYLINPEREKEASRDHS</sequence>
<gene>
    <name evidence="1" type="ORF">MM415B06482_0003</name>
</gene>
<dbReference type="AlphaFoldDB" id="A0A6M3LUP4"/>
<evidence type="ECO:0000313" key="1">
    <source>
        <dbReference type="EMBL" id="QJA97222.1"/>
    </source>
</evidence>
<dbReference type="EMBL" id="MT143474">
    <property type="protein sequence ID" value="QJA97222.1"/>
    <property type="molecule type" value="Genomic_DNA"/>
</dbReference>
<proteinExistence type="predicted"/>